<dbReference type="AlphaFoldDB" id="A0A934VGX2"/>
<dbReference type="GO" id="GO:0016020">
    <property type="term" value="C:membrane"/>
    <property type="evidence" value="ECO:0007669"/>
    <property type="project" value="InterPro"/>
</dbReference>
<evidence type="ECO:0000313" key="6">
    <source>
        <dbReference type="Proteomes" id="UP000658278"/>
    </source>
</evidence>
<keyword evidence="6" id="KW-1185">Reference proteome</keyword>
<sequence>MMVPFFRSLALVTALLLASCANQQQVPASPDILRVGVTPNSPPIIFKSGGQYQGLDADLARSLAAEMGRTPQFIERKWDRLLPSLQAGEIDIVMSNMTITPERRSYAQFTSPYLEVGQMILVRAGEILFYQDPRVLAFVDKRIGVEEGTVSDTFVQRYCPKATRVGLKDPSQAIDALASGKIDAFVHDAPVIWQLSGPAAVKGVAMVPTPIGAESLGWAVRRGDTATLNKANAALKKWKQNGQLAKMVNRWVPTRR</sequence>
<dbReference type="Pfam" id="PF00497">
    <property type="entry name" value="SBP_bac_3"/>
    <property type="match status" value="1"/>
</dbReference>
<organism evidence="5 6">
    <name type="scientific">Haloferula rosea</name>
    <dbReference type="NCBI Taxonomy" id="490093"/>
    <lineage>
        <taxon>Bacteria</taxon>
        <taxon>Pseudomonadati</taxon>
        <taxon>Verrucomicrobiota</taxon>
        <taxon>Verrucomicrobiia</taxon>
        <taxon>Verrucomicrobiales</taxon>
        <taxon>Verrucomicrobiaceae</taxon>
        <taxon>Haloferula</taxon>
    </lineage>
</organism>
<feature type="signal peptide" evidence="2">
    <location>
        <begin position="1"/>
        <end position="23"/>
    </location>
</feature>
<name>A0A934VGX2_9BACT</name>
<feature type="chain" id="PRO_5037878431" evidence="2">
    <location>
        <begin position="24"/>
        <end position="256"/>
    </location>
</feature>
<evidence type="ECO:0000256" key="1">
    <source>
        <dbReference type="ARBA" id="ARBA00022729"/>
    </source>
</evidence>
<dbReference type="PROSITE" id="PS51257">
    <property type="entry name" value="PROKAR_LIPOPROTEIN"/>
    <property type="match status" value="1"/>
</dbReference>
<dbReference type="InterPro" id="IPR001320">
    <property type="entry name" value="Iontro_rcpt_C"/>
</dbReference>
<evidence type="ECO:0000313" key="5">
    <source>
        <dbReference type="EMBL" id="MBK1828035.1"/>
    </source>
</evidence>
<comment type="caution">
    <text evidence="5">The sequence shown here is derived from an EMBL/GenBank/DDBJ whole genome shotgun (WGS) entry which is preliminary data.</text>
</comment>
<gene>
    <name evidence="5" type="ORF">JIN81_13470</name>
</gene>
<protein>
    <submittedName>
        <fullName evidence="5">Amino acid ABC transporter substrate-binding protein</fullName>
    </submittedName>
</protein>
<dbReference type="SUPFAM" id="SSF53850">
    <property type="entry name" value="Periplasmic binding protein-like II"/>
    <property type="match status" value="1"/>
</dbReference>
<dbReference type="PANTHER" id="PTHR35936:SF17">
    <property type="entry name" value="ARGININE-BINDING EXTRACELLULAR PROTEIN ARTP"/>
    <property type="match status" value="1"/>
</dbReference>
<dbReference type="GO" id="GO:0015276">
    <property type="term" value="F:ligand-gated monoatomic ion channel activity"/>
    <property type="evidence" value="ECO:0007669"/>
    <property type="project" value="InterPro"/>
</dbReference>
<dbReference type="CDD" id="cd13530">
    <property type="entry name" value="PBP2_peptides_like"/>
    <property type="match status" value="1"/>
</dbReference>
<feature type="domain" description="Ionotropic glutamate receptor C-terminal" evidence="4">
    <location>
        <begin position="34"/>
        <end position="254"/>
    </location>
</feature>
<keyword evidence="1 2" id="KW-0732">Signal</keyword>
<dbReference type="Gene3D" id="3.40.190.10">
    <property type="entry name" value="Periplasmic binding protein-like II"/>
    <property type="match status" value="2"/>
</dbReference>
<dbReference type="SMART" id="SM00079">
    <property type="entry name" value="PBPe"/>
    <property type="match status" value="1"/>
</dbReference>
<dbReference type="Proteomes" id="UP000658278">
    <property type="component" value="Unassembled WGS sequence"/>
</dbReference>
<reference evidence="5" key="1">
    <citation type="submission" date="2021-01" db="EMBL/GenBank/DDBJ databases">
        <title>Modified the classification status of verrucomicrobia.</title>
        <authorList>
            <person name="Feng X."/>
        </authorList>
    </citation>
    <scope>NUCLEOTIDE SEQUENCE</scope>
    <source>
        <strain evidence="5">KCTC 22201</strain>
    </source>
</reference>
<dbReference type="SMART" id="SM00062">
    <property type="entry name" value="PBPb"/>
    <property type="match status" value="1"/>
</dbReference>
<dbReference type="PANTHER" id="PTHR35936">
    <property type="entry name" value="MEMBRANE-BOUND LYTIC MUREIN TRANSGLYCOSYLASE F"/>
    <property type="match status" value="1"/>
</dbReference>
<dbReference type="InterPro" id="IPR001638">
    <property type="entry name" value="Solute-binding_3/MltF_N"/>
</dbReference>
<proteinExistence type="predicted"/>
<evidence type="ECO:0000256" key="2">
    <source>
        <dbReference type="SAM" id="SignalP"/>
    </source>
</evidence>
<dbReference type="EMBL" id="JAENII010000010">
    <property type="protein sequence ID" value="MBK1828035.1"/>
    <property type="molecule type" value="Genomic_DNA"/>
</dbReference>
<feature type="domain" description="Solute-binding protein family 3/N-terminal" evidence="3">
    <location>
        <begin position="32"/>
        <end position="255"/>
    </location>
</feature>
<evidence type="ECO:0000259" key="3">
    <source>
        <dbReference type="SMART" id="SM00062"/>
    </source>
</evidence>
<evidence type="ECO:0000259" key="4">
    <source>
        <dbReference type="SMART" id="SM00079"/>
    </source>
</evidence>
<accession>A0A934VGX2</accession>